<evidence type="ECO:0000313" key="2">
    <source>
        <dbReference type="EMBL" id="RRK34660.1"/>
    </source>
</evidence>
<dbReference type="PROSITE" id="PS50844">
    <property type="entry name" value="AFP_LIKE"/>
    <property type="match status" value="1"/>
</dbReference>
<dbReference type="InterPro" id="IPR013132">
    <property type="entry name" value="PseI/NeuA/B-like_N"/>
</dbReference>
<keyword evidence="3" id="KW-1185">Reference proteome</keyword>
<dbReference type="EMBL" id="RHJS01000002">
    <property type="protein sequence ID" value="RRK34660.1"/>
    <property type="molecule type" value="Genomic_DNA"/>
</dbReference>
<evidence type="ECO:0000313" key="3">
    <source>
        <dbReference type="Proteomes" id="UP000274920"/>
    </source>
</evidence>
<feature type="domain" description="AFP-like" evidence="1">
    <location>
        <begin position="280"/>
        <end position="337"/>
    </location>
</feature>
<dbReference type="SMART" id="SM00858">
    <property type="entry name" value="SAF"/>
    <property type="match status" value="1"/>
</dbReference>
<reference evidence="2" key="1">
    <citation type="submission" date="2018-10" db="EMBL/GenBank/DDBJ databases">
        <title>Schaedlerella arabinophila gen. nov. sp. nov., isolated from the mouse intestinal tract and comparative analysis with the genome of the closely related altered Schaedler flora strain ASF502.</title>
        <authorList>
            <person name="Miyake S."/>
            <person name="Soh M."/>
            <person name="Seedorf H."/>
        </authorList>
    </citation>
    <scope>NUCLEOTIDE SEQUENCE [LARGE SCALE GENOMIC DNA]</scope>
    <source>
        <strain evidence="2">DSM 106076</strain>
    </source>
</reference>
<dbReference type="Pfam" id="PF08666">
    <property type="entry name" value="SAF"/>
    <property type="match status" value="1"/>
</dbReference>
<dbReference type="InterPro" id="IPR051690">
    <property type="entry name" value="PseI-like"/>
</dbReference>
<dbReference type="InterPro" id="IPR013974">
    <property type="entry name" value="SAF"/>
</dbReference>
<sequence length="337" mass="38031">MFHNMDKTYIVAEIGGNFTDYDTAVRLIDLAKDSGADAVKLQTYRADTISSRQAIFDMENTGMVSQAELFKKYEIDSELHQKVFRYAKEKGLDIFSTPSHFTDIELLEELHADLYKIGADDAVNIPFLKAVARLQKPVMLSTGMCTLDEVREAVNAILEEGNSNIIIMHTVSLYPTGSQYVNLEAIRTLQKEFPQFTVGYSDHTLGIDSCVFAAVIGAKVIEKHFTYDKDADGPDHRLSATKDEMRSLVDKIRLYEQMRGDGIKRPIGDEVKNRKNNRKSIICTNAVKKGDVITENDIDIKRPGFGIQPKYKEALIGRRAARDIEEDTVLCWQDVSF</sequence>
<dbReference type="Gene3D" id="3.20.20.70">
    <property type="entry name" value="Aldolase class I"/>
    <property type="match status" value="1"/>
</dbReference>
<protein>
    <submittedName>
        <fullName evidence="2">N-acylneuraminate-9-phosphate synthase</fullName>
    </submittedName>
</protein>
<organism evidence="2 3">
    <name type="scientific">Schaedlerella arabinosiphila</name>
    <dbReference type="NCBI Taxonomy" id="2044587"/>
    <lineage>
        <taxon>Bacteria</taxon>
        <taxon>Bacillati</taxon>
        <taxon>Bacillota</taxon>
        <taxon>Clostridia</taxon>
        <taxon>Lachnospirales</taxon>
        <taxon>Lachnospiraceae</taxon>
        <taxon>Schaedlerella</taxon>
    </lineage>
</organism>
<dbReference type="GO" id="GO:0016051">
    <property type="term" value="P:carbohydrate biosynthetic process"/>
    <property type="evidence" value="ECO:0007669"/>
    <property type="project" value="InterPro"/>
</dbReference>
<dbReference type="Pfam" id="PF03102">
    <property type="entry name" value="NeuB"/>
    <property type="match status" value="1"/>
</dbReference>
<dbReference type="SUPFAM" id="SSF51569">
    <property type="entry name" value="Aldolase"/>
    <property type="match status" value="1"/>
</dbReference>
<dbReference type="AlphaFoldDB" id="A0A3R8M2L6"/>
<dbReference type="GO" id="GO:0047444">
    <property type="term" value="F:N-acylneuraminate-9-phosphate synthase activity"/>
    <property type="evidence" value="ECO:0007669"/>
    <property type="project" value="TreeGrafter"/>
</dbReference>
<dbReference type="PANTHER" id="PTHR42966:SF1">
    <property type="entry name" value="SIALIC ACID SYNTHASE"/>
    <property type="match status" value="1"/>
</dbReference>
<proteinExistence type="predicted"/>
<evidence type="ECO:0000259" key="1">
    <source>
        <dbReference type="PROSITE" id="PS50844"/>
    </source>
</evidence>
<dbReference type="Gene3D" id="3.90.1210.10">
    <property type="entry name" value="Antifreeze-like/N-acetylneuraminic acid synthase C-terminal domain"/>
    <property type="match status" value="1"/>
</dbReference>
<dbReference type="InterPro" id="IPR057736">
    <property type="entry name" value="SAF_PseI/NeuA/NeuB"/>
</dbReference>
<dbReference type="SUPFAM" id="SSF51269">
    <property type="entry name" value="AFP III-like domain"/>
    <property type="match status" value="1"/>
</dbReference>
<gene>
    <name evidence="2" type="ORF">EBB54_27465</name>
</gene>
<comment type="caution">
    <text evidence="2">The sequence shown here is derived from an EMBL/GenBank/DDBJ whole genome shotgun (WGS) entry which is preliminary data.</text>
</comment>
<accession>A0A3R8M2L6</accession>
<dbReference type="InterPro" id="IPR036732">
    <property type="entry name" value="AFP_Neu5c_C_sf"/>
</dbReference>
<dbReference type="CDD" id="cd11615">
    <property type="entry name" value="SAF_NeuB_like"/>
    <property type="match status" value="1"/>
</dbReference>
<dbReference type="InterPro" id="IPR013785">
    <property type="entry name" value="Aldolase_TIM"/>
</dbReference>
<dbReference type="RefSeq" id="WP_125129751.1">
    <property type="nucleotide sequence ID" value="NZ_RHJS01000002.1"/>
</dbReference>
<dbReference type="InterPro" id="IPR006190">
    <property type="entry name" value="SAF_AFP_Neu5Ac"/>
</dbReference>
<dbReference type="Proteomes" id="UP000274920">
    <property type="component" value="Unassembled WGS sequence"/>
</dbReference>
<dbReference type="PANTHER" id="PTHR42966">
    <property type="entry name" value="N-ACETYLNEURAMINATE SYNTHASE"/>
    <property type="match status" value="1"/>
</dbReference>
<name>A0A3R8M2L6_9FIRM</name>